<feature type="region of interest" description="Disordered" evidence="1">
    <location>
        <begin position="1411"/>
        <end position="1768"/>
    </location>
</feature>
<dbReference type="GO" id="GO:0005667">
    <property type="term" value="C:transcription regulator complex"/>
    <property type="evidence" value="ECO:0007669"/>
    <property type="project" value="TreeGrafter"/>
</dbReference>
<feature type="region of interest" description="Disordered" evidence="1">
    <location>
        <begin position="806"/>
        <end position="1063"/>
    </location>
</feature>
<feature type="compositionally biased region" description="Gly residues" evidence="1">
    <location>
        <begin position="580"/>
        <end position="591"/>
    </location>
</feature>
<dbReference type="EMBL" id="FR910153">
    <property type="protein sequence ID" value="CDQ90104.1"/>
    <property type="molecule type" value="Genomic_DNA"/>
</dbReference>
<feature type="region of interest" description="Disordered" evidence="1">
    <location>
        <begin position="11"/>
        <end position="408"/>
    </location>
</feature>
<feature type="compositionally biased region" description="Polar residues" evidence="1">
    <location>
        <begin position="1053"/>
        <end position="1063"/>
    </location>
</feature>
<feature type="compositionally biased region" description="Polar residues" evidence="1">
    <location>
        <begin position="894"/>
        <end position="908"/>
    </location>
</feature>
<feature type="compositionally biased region" description="Polar residues" evidence="1">
    <location>
        <begin position="1463"/>
        <end position="1477"/>
    </location>
</feature>
<evidence type="ECO:0008006" key="4">
    <source>
        <dbReference type="Google" id="ProtNLM"/>
    </source>
</evidence>
<name>A0A060YKW8_ONCMY</name>
<feature type="region of interest" description="Disordered" evidence="1">
    <location>
        <begin position="489"/>
        <end position="510"/>
    </location>
</feature>
<dbReference type="STRING" id="8022.A0A060YKW8"/>
<feature type="compositionally biased region" description="Low complexity" evidence="1">
    <location>
        <begin position="1596"/>
        <end position="1612"/>
    </location>
</feature>
<feature type="compositionally biased region" description="Basic residues" evidence="1">
    <location>
        <begin position="594"/>
        <end position="606"/>
    </location>
</feature>
<feature type="compositionally biased region" description="Polar residues" evidence="1">
    <location>
        <begin position="1521"/>
        <end position="1534"/>
    </location>
</feature>
<feature type="compositionally biased region" description="Low complexity" evidence="1">
    <location>
        <begin position="1632"/>
        <end position="1644"/>
    </location>
</feature>
<reference evidence="2" key="2">
    <citation type="submission" date="2014-03" db="EMBL/GenBank/DDBJ databases">
        <authorList>
            <person name="Genoscope - CEA"/>
        </authorList>
    </citation>
    <scope>NUCLEOTIDE SEQUENCE</scope>
</reference>
<reference evidence="2" key="1">
    <citation type="journal article" date="2014" name="Nat. Commun.">
        <title>The rainbow trout genome provides novel insights into evolution after whole-genome duplication in vertebrates.</title>
        <authorList>
            <person name="Berthelot C."/>
            <person name="Brunet F."/>
            <person name="Chalopin D."/>
            <person name="Juanchich A."/>
            <person name="Bernard M."/>
            <person name="Noel B."/>
            <person name="Bento P."/>
            <person name="Da Silva C."/>
            <person name="Labadie K."/>
            <person name="Alberti A."/>
            <person name="Aury J.M."/>
            <person name="Louis A."/>
            <person name="Dehais P."/>
            <person name="Bardou P."/>
            <person name="Montfort J."/>
            <person name="Klopp C."/>
            <person name="Cabau C."/>
            <person name="Gaspin C."/>
            <person name="Thorgaard G.H."/>
            <person name="Boussaha M."/>
            <person name="Quillet E."/>
            <person name="Guyomard R."/>
            <person name="Galiana D."/>
            <person name="Bobe J."/>
            <person name="Volff J.N."/>
            <person name="Genet C."/>
            <person name="Wincker P."/>
            <person name="Jaillon O."/>
            <person name="Roest Crollius H."/>
            <person name="Guiguen Y."/>
        </authorList>
    </citation>
    <scope>NUCLEOTIDE SEQUENCE [LARGE SCALE GENOMIC DNA]</scope>
</reference>
<feature type="compositionally biased region" description="Low complexity" evidence="1">
    <location>
        <begin position="489"/>
        <end position="500"/>
    </location>
</feature>
<feature type="compositionally biased region" description="Pro residues" evidence="1">
    <location>
        <begin position="1648"/>
        <end position="1659"/>
    </location>
</feature>
<feature type="compositionally biased region" description="Low complexity" evidence="1">
    <location>
        <begin position="1675"/>
        <end position="1691"/>
    </location>
</feature>
<evidence type="ECO:0000256" key="1">
    <source>
        <dbReference type="SAM" id="MobiDB-lite"/>
    </source>
</evidence>
<sequence>MYMFFPSFRCNGPHDPRPHAPPGWPPQPRPHAPPGCSPHSGHAGRAAAEPSRLQQLQQAQQQAQLGGPRPPFNPSGQMPVPSGWNQLPSGVLQPPPAQGGPMGPAAWRKAPPQVQMGQRPPSLATVQTPSHPPPPYPFGSQQAGQVFNAMGQLQQQQQSGAGQFAAPQPKGPQGVLGGVAGLPRPHLPPSAGPQGNLTAKSPGSSSSPFQQGSPGTPPMMGQAQLGPRSMTPQGFPQGVGSPGRVVMGQQGNMQQGFIGMPQHGQPGPQVHQGGMGGMPKRLPMGFPSVSGNQNFAQGQVTSAPGTPGGGANPQPQSSQTMAHTGAQSSASTPNTMQGPSHSQPNVMGLHSGMAGQPQGTNSGPSMSQPQPGLQSQMMDLQGQPVSSSPSQMVQGGGQGQTQNSMMEQMQQMQGNKQAFGLKGQAGVMPGQMMRGPSPNVPGNMAQFQQPQVFHYFFSFFICTVPIGGNPNQAMGMQGQQMRLPTPTKTSHAATAAATPTRSRGPQRCDRRHGRFPQHMQVGNGHFPGHGMNFNPQFGGQMPMGGPCAQAGGFPVNKDVTLTSPLLVNLLQSDISASQFGPGGKQAAGGPGQAKPKKKKPPRKKKPKVGEGQQPVEGLGGLDVGAGLEDPELPGLSGEQGVGMDPSGPKLSDFTNRPAGFPGQPGDQRVLQQHMQQQQMQQLQQQQMQQLQQMQGLQVPPGQQQGVAGAQGPTQMHPHQLQQQQQQQQQMLMIMKMQQEQAKSRMPLPPGGQHPPRGMLNPGEAQRTPGSQQGNMPVMINLQGHGGVPPSPDKPRGMPLMVNPQMAGAARRMSHPEAGQGTGAEEAPGAANSLQDRPGGQEMGMPPGNGAQQMVVNQGPNAHMMKQGPGPSPQQQMPPQPQQGGPMPGLHFPNVPTTSQSSRPKTPNRASPRPYHHPLTPTNRPPSTEPSEINLSPERLNASIAGLFPPKINIPLPPRQPNLSRGFDQQGGLNPTTLKAIGQAPPSLTLPSNNGSGVGNSNNAANSGQGKPDKQPGGGQAKRANPSNGRRSSPASSRKVTNPSSGRQKWTKITLASPSHQQQMVNPQTGHTMMLSPTPVPPSPVTLPPAAGVGLEPQQIQTPFQVMQGNPAEMPREGQGMAGVEHRQMPQPLRELSAPRMASPRVATPQDAKAGLEQTVVIVERQPVQSTPQQVSGSEASPSLRDAPSSLNQLLDNAATPSVPPRPTLSAPDGDAACKESSKASIVSENPSSRNPSLAQPPAQNSQIHPKPNPNPAVGPKPTPSPKPSTNVPTVLQIPASSATISPNQISYTPAPTPQAPPAIISAMVAMPKKNIRPQQSSQQTRGPHPQFITTPVFNTGTPIFQVPTVSVAPNATVVSQPVTMVKPIQVSTTNIQLTAAPTQAQAPASTQAAVVSVASYQPARTLVGQVQMATRRASPVPVSTLPRPPQQSPGTPKSETPGEAPPGQKLSPPVGQPSPHPSLSPTALAFASSSVQQPLASPPPCSSPGAPASTRKSPMSTPLPAQGKPAQAPGSAPPVAQTRTTVSGAQTRTTAAAVPLKVTTPPPVSAPTPVLAQPTAPAQSCLPASTTTTPPPVSVPVPTRTPTTAPVPTPAPSSASVPRPSPSTSPVAGVPGPSNPPGDSPAISSLVAPTPTGAQPAPTAMEPPSQPAPLEPPAPAGNTPVSVQHEPLQQEEPAATEKTAEVATVTEQGWAKKRKTPVNLVPRAAVEKPKGPSRRSSRAEKEVEEETVADSAQRKRPARPGASTVVAAKETGASPTQAKRRKSK</sequence>
<feature type="region of interest" description="Disordered" evidence="1">
    <location>
        <begin position="1135"/>
        <end position="1273"/>
    </location>
</feature>
<dbReference type="PaxDb" id="8022-A0A060YKW8"/>
<feature type="compositionally biased region" description="Low complexity" evidence="1">
    <location>
        <begin position="201"/>
        <end position="214"/>
    </location>
</feature>
<feature type="region of interest" description="Disordered" evidence="1">
    <location>
        <begin position="738"/>
        <end position="773"/>
    </location>
</feature>
<dbReference type="GO" id="GO:0035097">
    <property type="term" value="C:histone methyltransferase complex"/>
    <property type="evidence" value="ECO:0007669"/>
    <property type="project" value="TreeGrafter"/>
</dbReference>
<organism evidence="2 3">
    <name type="scientific">Oncorhynchus mykiss</name>
    <name type="common">Rainbow trout</name>
    <name type="synonym">Salmo gairdneri</name>
    <dbReference type="NCBI Taxonomy" id="8022"/>
    <lineage>
        <taxon>Eukaryota</taxon>
        <taxon>Metazoa</taxon>
        <taxon>Chordata</taxon>
        <taxon>Craniata</taxon>
        <taxon>Vertebrata</taxon>
        <taxon>Euteleostomi</taxon>
        <taxon>Actinopterygii</taxon>
        <taxon>Neopterygii</taxon>
        <taxon>Teleostei</taxon>
        <taxon>Protacanthopterygii</taxon>
        <taxon>Salmoniformes</taxon>
        <taxon>Salmonidae</taxon>
        <taxon>Salmoninae</taxon>
        <taxon>Oncorhynchus</taxon>
    </lineage>
</organism>
<feature type="compositionally biased region" description="Low complexity" evidence="1">
    <location>
        <begin position="381"/>
        <end position="393"/>
    </location>
</feature>
<feature type="compositionally biased region" description="Polar residues" evidence="1">
    <location>
        <begin position="289"/>
        <end position="304"/>
    </location>
</feature>
<gene>
    <name evidence="2" type="ORF">GSONMT00038398001</name>
</gene>
<dbReference type="PANTHER" id="PTHR15690:SF0">
    <property type="entry name" value="NUCLEAR RECEPTOR COACTIVATOR 6"/>
    <property type="match status" value="1"/>
</dbReference>
<feature type="compositionally biased region" description="Polar residues" evidence="1">
    <location>
        <begin position="357"/>
        <end position="378"/>
    </location>
</feature>
<feature type="compositionally biased region" description="Polar residues" evidence="1">
    <location>
        <begin position="849"/>
        <end position="859"/>
    </location>
</feature>
<proteinExistence type="predicted"/>
<feature type="compositionally biased region" description="Pro residues" evidence="1">
    <location>
        <begin position="869"/>
        <end position="880"/>
    </location>
</feature>
<accession>A0A060YKW8</accession>
<dbReference type="GO" id="GO:0003713">
    <property type="term" value="F:transcription coactivator activity"/>
    <property type="evidence" value="ECO:0007669"/>
    <property type="project" value="InterPro"/>
</dbReference>
<feature type="compositionally biased region" description="Polar residues" evidence="1">
    <location>
        <begin position="1024"/>
        <end position="1047"/>
    </location>
</feature>
<evidence type="ECO:0000313" key="2">
    <source>
        <dbReference type="EMBL" id="CDQ90104.1"/>
    </source>
</evidence>
<dbReference type="InterPro" id="IPR026638">
    <property type="entry name" value="NCOA6"/>
</dbReference>
<dbReference type="GO" id="GO:0045944">
    <property type="term" value="P:positive regulation of transcription by RNA polymerase II"/>
    <property type="evidence" value="ECO:0007669"/>
    <property type="project" value="TreeGrafter"/>
</dbReference>
<feature type="compositionally biased region" description="Low complexity" evidence="1">
    <location>
        <begin position="53"/>
        <end position="65"/>
    </location>
</feature>
<dbReference type="PANTHER" id="PTHR15690">
    <property type="entry name" value="NUCLEAR RECEPTOR COACTIVATOR 6"/>
    <property type="match status" value="1"/>
</dbReference>
<feature type="compositionally biased region" description="Polar residues" evidence="1">
    <location>
        <begin position="1166"/>
        <end position="1180"/>
    </location>
</feature>
<feature type="compositionally biased region" description="Polar residues" evidence="1">
    <location>
        <begin position="313"/>
        <end position="345"/>
    </location>
</feature>
<feature type="compositionally biased region" description="Pro residues" evidence="1">
    <location>
        <begin position="1250"/>
        <end position="1266"/>
    </location>
</feature>
<feature type="compositionally biased region" description="Low complexity" evidence="1">
    <location>
        <begin position="991"/>
        <end position="1009"/>
    </location>
</feature>
<evidence type="ECO:0000313" key="3">
    <source>
        <dbReference type="Proteomes" id="UP000193380"/>
    </source>
</evidence>
<feature type="compositionally biased region" description="Low complexity" evidence="1">
    <location>
        <begin position="151"/>
        <end position="168"/>
    </location>
</feature>
<protein>
    <recommendedName>
        <fullName evidence="4">Nuclear receptor coactivator 6 TRADD-N domain-containing protein</fullName>
    </recommendedName>
</protein>
<feature type="compositionally biased region" description="Polar residues" evidence="1">
    <location>
        <begin position="1222"/>
        <end position="1247"/>
    </location>
</feature>
<feature type="region of interest" description="Disordered" evidence="1">
    <location>
        <begin position="578"/>
        <end position="666"/>
    </location>
</feature>
<feature type="compositionally biased region" description="Pro residues" evidence="1">
    <location>
        <begin position="19"/>
        <end position="36"/>
    </location>
</feature>
<dbReference type="Proteomes" id="UP000193380">
    <property type="component" value="Unassembled WGS sequence"/>
</dbReference>
<feature type="compositionally biased region" description="Low complexity" evidence="1">
    <location>
        <begin position="247"/>
        <end position="272"/>
    </location>
</feature>